<reference evidence="2" key="1">
    <citation type="submission" date="2022-06" db="EMBL/GenBank/DDBJ databases">
        <title>Whole genome shotgun sequencing (WGS) of Rathayibacter sp. ZW T2_19, isolated from stored onions (Allium cepa).</title>
        <authorList>
            <person name="Stoll D.A."/>
            <person name="Huch M."/>
        </authorList>
    </citation>
    <scope>NUCLEOTIDE SEQUENCE</scope>
    <source>
        <strain evidence="2">ZW T2_19</strain>
    </source>
</reference>
<protein>
    <submittedName>
        <fullName evidence="2">Uncharacterized protein</fullName>
    </submittedName>
</protein>
<name>A0A9X2IRJ6_9MICO</name>
<keyword evidence="1" id="KW-0472">Membrane</keyword>
<organism evidence="2 3">
    <name type="scientific">Rathayibacter rubneri</name>
    <dbReference type="NCBI Taxonomy" id="2950106"/>
    <lineage>
        <taxon>Bacteria</taxon>
        <taxon>Bacillati</taxon>
        <taxon>Actinomycetota</taxon>
        <taxon>Actinomycetes</taxon>
        <taxon>Micrococcales</taxon>
        <taxon>Microbacteriaceae</taxon>
        <taxon>Rathayibacter</taxon>
    </lineage>
</organism>
<keyword evidence="1" id="KW-1133">Transmembrane helix</keyword>
<accession>A0A9X2IRJ6</accession>
<keyword evidence="1" id="KW-0812">Transmembrane</keyword>
<evidence type="ECO:0000313" key="2">
    <source>
        <dbReference type="EMBL" id="MCM6762385.1"/>
    </source>
</evidence>
<feature type="transmembrane region" description="Helical" evidence="1">
    <location>
        <begin position="117"/>
        <end position="135"/>
    </location>
</feature>
<dbReference type="EMBL" id="JAMRYM010000026">
    <property type="protein sequence ID" value="MCM6762385.1"/>
    <property type="molecule type" value="Genomic_DNA"/>
</dbReference>
<feature type="transmembrane region" description="Helical" evidence="1">
    <location>
        <begin position="87"/>
        <end position="105"/>
    </location>
</feature>
<dbReference type="Proteomes" id="UP001155240">
    <property type="component" value="Unassembled WGS sequence"/>
</dbReference>
<gene>
    <name evidence="2" type="ORF">NB037_08135</name>
</gene>
<dbReference type="RefSeq" id="WP_251944951.1">
    <property type="nucleotide sequence ID" value="NZ_JAMRYM010000026.1"/>
</dbReference>
<evidence type="ECO:0000256" key="1">
    <source>
        <dbReference type="SAM" id="Phobius"/>
    </source>
</evidence>
<dbReference type="AlphaFoldDB" id="A0A9X2IRJ6"/>
<keyword evidence="3" id="KW-1185">Reference proteome</keyword>
<evidence type="ECO:0000313" key="3">
    <source>
        <dbReference type="Proteomes" id="UP001155240"/>
    </source>
</evidence>
<sequence length="162" mass="15822">MNPIVRGWAAFGALGAGLVHLSLASVRGDAALVPLVALGAGELVWALAVLARGRIVVPRVALVVVSATVAGSILAVTAGLLRDPLPALAGGVLQLAAAAIVALSLRRTATPERQVPAGRTVIGLLAGALVVSALATPSMATTAGDSGGMGGMHGVVEDGHGH</sequence>
<feature type="transmembrane region" description="Helical" evidence="1">
    <location>
        <begin position="34"/>
        <end position="53"/>
    </location>
</feature>
<feature type="transmembrane region" description="Helical" evidence="1">
    <location>
        <begin position="60"/>
        <end position="81"/>
    </location>
</feature>
<comment type="caution">
    <text evidence="2">The sequence shown here is derived from an EMBL/GenBank/DDBJ whole genome shotgun (WGS) entry which is preliminary data.</text>
</comment>
<proteinExistence type="predicted"/>